<feature type="transmembrane region" description="Helical" evidence="1">
    <location>
        <begin position="75"/>
        <end position="93"/>
    </location>
</feature>
<dbReference type="GO" id="GO:0016491">
    <property type="term" value="F:oxidoreductase activity"/>
    <property type="evidence" value="ECO:0007669"/>
    <property type="project" value="UniProtKB-KW"/>
</dbReference>
<evidence type="ECO:0000256" key="1">
    <source>
        <dbReference type="SAM" id="Phobius"/>
    </source>
</evidence>
<dbReference type="Proteomes" id="UP000030960">
    <property type="component" value="Unassembled WGS sequence"/>
</dbReference>
<keyword evidence="3" id="KW-1185">Reference proteome</keyword>
<feature type="transmembrane region" description="Helical" evidence="1">
    <location>
        <begin position="6"/>
        <end position="27"/>
    </location>
</feature>
<keyword evidence="2" id="KW-0560">Oxidoreductase</keyword>
<gene>
    <name evidence="2" type="ORF">OA50_03335</name>
</gene>
<dbReference type="AlphaFoldDB" id="A0A0B3RW11"/>
<proteinExistence type="predicted"/>
<keyword evidence="1" id="KW-0812">Transmembrane</keyword>
<dbReference type="STRING" id="561184.SAMN05216376_102302"/>
<comment type="caution">
    <text evidence="2">The sequence shown here is derived from an EMBL/GenBank/DDBJ whole genome shotgun (WGS) entry which is preliminary data.</text>
</comment>
<feature type="transmembrane region" description="Helical" evidence="1">
    <location>
        <begin position="48"/>
        <end position="69"/>
    </location>
</feature>
<dbReference type="EC" id="1.6.5.3" evidence="2"/>
<keyword evidence="1" id="KW-1133">Transmembrane helix</keyword>
<organism evidence="2 3">
    <name type="scientific">Mameliella alba</name>
    <dbReference type="NCBI Taxonomy" id="561184"/>
    <lineage>
        <taxon>Bacteria</taxon>
        <taxon>Pseudomonadati</taxon>
        <taxon>Pseudomonadota</taxon>
        <taxon>Alphaproteobacteria</taxon>
        <taxon>Rhodobacterales</taxon>
        <taxon>Roseobacteraceae</taxon>
        <taxon>Mameliella</taxon>
    </lineage>
</organism>
<protein>
    <submittedName>
        <fullName evidence="2">NADH dehydrogenase subunit A</fullName>
        <ecNumber evidence="2">1.6.5.3</ecNumber>
    </submittedName>
</protein>
<keyword evidence="1" id="KW-0472">Membrane</keyword>
<evidence type="ECO:0000313" key="3">
    <source>
        <dbReference type="Proteomes" id="UP000030960"/>
    </source>
</evidence>
<reference evidence="2 3" key="1">
    <citation type="submission" date="2014-10" db="EMBL/GenBank/DDBJ databases">
        <title>Genome sequence of Ponticoccus sp. strain UMTAT08 isolated from clonal culture of toxic dinoflagellate Alexandrium tamiyavanichii.</title>
        <authorList>
            <person name="Gan H.Y."/>
            <person name="Muhd D.-D."/>
            <person name="Mohd Noor M.E."/>
            <person name="Yeong Y.S."/>
            <person name="Usup G."/>
        </authorList>
    </citation>
    <scope>NUCLEOTIDE SEQUENCE [LARGE SCALE GENOMIC DNA]</scope>
    <source>
        <strain evidence="2 3">UMTAT08</strain>
    </source>
</reference>
<feature type="transmembrane region" description="Helical" evidence="1">
    <location>
        <begin position="105"/>
        <end position="122"/>
    </location>
</feature>
<dbReference type="EMBL" id="JSUQ01000012">
    <property type="protein sequence ID" value="KHQ52317.1"/>
    <property type="molecule type" value="Genomic_DNA"/>
</dbReference>
<accession>A0A0B3RW11</accession>
<dbReference type="OrthoDB" id="1524823at2"/>
<dbReference type="RefSeq" id="WP_043143589.1">
    <property type="nucleotide sequence ID" value="NZ_JSUQ01000012.1"/>
</dbReference>
<evidence type="ECO:0000313" key="2">
    <source>
        <dbReference type="EMBL" id="KHQ52317.1"/>
    </source>
</evidence>
<sequence>MLIQIAHLYATACLAVVFFQFALIGGAPLGPWTQGGQLEGALPIKGRVIAAFSVPVLIFQGLAILSVAGFPGLDWPRWCGWAALGVSTVSAVLNGITLSARERAVGFPVTLVMAGLAAYVMISTAR</sequence>
<name>A0A0B3RW11_9RHOB</name>